<accession>A0AAD1UNE2</accession>
<gene>
    <name evidence="2" type="ORF">ECRASSUSDP1_LOCUS11423</name>
</gene>
<dbReference type="AlphaFoldDB" id="A0AAD1UNE2"/>
<feature type="region of interest" description="Disordered" evidence="1">
    <location>
        <begin position="1128"/>
        <end position="1246"/>
    </location>
</feature>
<sequence>MEQTVYNLIKKYGGEYLYGFDKDQLEFNLIGGKVSLKVVNLRAEKINELLAENGIPMWVKSGMLTNFNCNISTLNLIHEFTTKRFTSKKLQSEKASIEVTVDEILVVLGPSRAHYSTEDDFDWDREPERTYVSIEERRRKVKRKKKKEEGKASESKTLPTDANTTSPESIKTAIEMFMNLVSINVNKIHIRFENDDFCYYDGSSRDPSFTPYAFGIVMNSLNINSPITNNRKTQIQFQSVMDLNYQEVYPDDDTNLFVKHILLQDIAVYWNSDEEVYIPMETEEKTLAMDQKIFDHQYLEPEEFRVLMIQPFKGIRSYMEEGKLSRRIDRNVHFNYFINPFTVEVNMSYYRLADKDVKKHKYPRFQLIALVSALRLTIRPRLIDDLRNFMEYMQYQMMLPFLQRYKPRRRPLSPSIYPDSHKYRTVRRQIVKDWFAYVIWANRLKRVLRNDVCPELFEEEIELNHHKYDKALAKLRNPRDNLFLGRNLKRDRGHDIGHLNSMVAPVIDEIHERKQFEQSKVNNEFFRNFLQKFLIELKVQSVEAELFSDDSDRYSQREKIPTLKLFLGRLRVAANIDDSMLTSNIMLEDMKVLDTLVLNNQRRDRDTSETLMTNNGQFLDEEISGFFRKHREENSIFMPPDYDVYDGQYSRVANDEEGKMFDDKLMTDRDRSIHTTRDLDADTFFGFDKEGRSTSQKNKEDSRFNFEGFWRNKLGKLIGMGDEKKKANPERKKELFESHNKEYEDDNGNQILERCCVLAEGDPVFLDMKTVVNLFPEKNEKTAIDLNLILHNFRIEYSNDLVRNLAEIMLTYNKASTLGDYAIASSPDAFERKIELWTPWYLIRQAFFLPEFDPHGERATVTTNKYIEKETQKLASENSAKKMKATQRAIAKLDKSIRNIDLKAKILIEGIYLSLNANHNTKRYRQNRNLLQMRTEPFEILFVKHGKKFGASVLGVQMMSQSSFELLFQFALQMQKELSIFTEHPALKDGKKYYEDIVHNRVHESNRKTRGGLGSGLGGINESTIRRSGGNSFFSTNPRFSAIGSMKGRPGDSTFAFGSSKPLVSKPRNTSNLDFDAIQRVRRTGQETKGRGFERNKPVIEYQVEEKEFDEEFSLNDTDEDARIGRAKVRLSGEKPSNKARTMVERPEEFRPTQDRFDRDQQREVERRTYQELGGGIPEPRQAPSAAPRTGPSRRNRGPGTEVSGHRNYRDQYDDFEEEYVEDDYMPPNRRKTYQEPFEYDNPRYY</sequence>
<feature type="compositionally biased region" description="Acidic residues" evidence="1">
    <location>
        <begin position="1214"/>
        <end position="1225"/>
    </location>
</feature>
<feature type="region of interest" description="Disordered" evidence="1">
    <location>
        <begin position="138"/>
        <end position="166"/>
    </location>
</feature>
<evidence type="ECO:0000313" key="3">
    <source>
        <dbReference type="Proteomes" id="UP001295684"/>
    </source>
</evidence>
<organism evidence="2 3">
    <name type="scientific">Euplotes crassus</name>
    <dbReference type="NCBI Taxonomy" id="5936"/>
    <lineage>
        <taxon>Eukaryota</taxon>
        <taxon>Sar</taxon>
        <taxon>Alveolata</taxon>
        <taxon>Ciliophora</taxon>
        <taxon>Intramacronucleata</taxon>
        <taxon>Spirotrichea</taxon>
        <taxon>Hypotrichia</taxon>
        <taxon>Euplotida</taxon>
        <taxon>Euplotidae</taxon>
        <taxon>Moneuplotes</taxon>
    </lineage>
</organism>
<feature type="compositionally biased region" description="Basic and acidic residues" evidence="1">
    <location>
        <begin position="1204"/>
        <end position="1213"/>
    </location>
</feature>
<proteinExistence type="predicted"/>
<feature type="compositionally biased region" description="Polar residues" evidence="1">
    <location>
        <begin position="155"/>
        <end position="166"/>
    </location>
</feature>
<feature type="compositionally biased region" description="Basic and acidic residues" evidence="1">
    <location>
        <begin position="1131"/>
        <end position="1170"/>
    </location>
</feature>
<dbReference type="EMBL" id="CAMPGE010011280">
    <property type="protein sequence ID" value="CAI2370115.1"/>
    <property type="molecule type" value="Genomic_DNA"/>
</dbReference>
<protein>
    <submittedName>
        <fullName evidence="2">Uncharacterized protein</fullName>
    </submittedName>
</protein>
<reference evidence="2" key="1">
    <citation type="submission" date="2023-07" db="EMBL/GenBank/DDBJ databases">
        <authorList>
            <consortium name="AG Swart"/>
            <person name="Singh M."/>
            <person name="Singh A."/>
            <person name="Seah K."/>
            <person name="Emmerich C."/>
        </authorList>
    </citation>
    <scope>NUCLEOTIDE SEQUENCE</scope>
    <source>
        <strain evidence="2">DP1</strain>
    </source>
</reference>
<name>A0AAD1UNE2_EUPCR</name>
<keyword evidence="3" id="KW-1185">Reference proteome</keyword>
<comment type="caution">
    <text evidence="2">The sequence shown here is derived from an EMBL/GenBank/DDBJ whole genome shotgun (WGS) entry which is preliminary data.</text>
</comment>
<evidence type="ECO:0000256" key="1">
    <source>
        <dbReference type="SAM" id="MobiDB-lite"/>
    </source>
</evidence>
<dbReference type="Proteomes" id="UP001295684">
    <property type="component" value="Unassembled WGS sequence"/>
</dbReference>
<evidence type="ECO:0000313" key="2">
    <source>
        <dbReference type="EMBL" id="CAI2370115.1"/>
    </source>
</evidence>